<dbReference type="SFLD" id="SFLDG01135">
    <property type="entry name" value="C1.5.6:_HAD__Beta-PGM__Phospha"/>
    <property type="match status" value="1"/>
</dbReference>
<dbReference type="PANTHER" id="PTHR46470">
    <property type="entry name" value="N-ACYLNEURAMINATE-9-PHOSPHATASE"/>
    <property type="match status" value="1"/>
</dbReference>
<dbReference type="STRING" id="126156.SAMN05421670_3497"/>
<comment type="function">
    <text evidence="3">Catalyzes the last step of the phosphorylated serine biosynthetic pathway, i.e. dephosphorylation of O-phospho-L-serine to form L-serine.</text>
</comment>
<sequence length="259" mass="29602">MKKAIFFDLDDTLLWDNKSVSTAFHKTCVYAATQVNVEPFALEQAVRSEASTLYDTYETRAYTKMIGINPFEGLWGTFDDPSEDFQKMKAIIPEYQRLAWTKGLEQLGINNEELGRELAEYFPRMRKESPFVYEETYEVLDQLKEKYSLLLMTNGSPSLQNTKLEITPEIAPYFDHILISGSFGKGKPDPSIFEHALEMVGLSAEEVLMVGDNLMTDILGSSKVGIQSVWINREEKPVIEEIRPTYTIENLRELLTLLS</sequence>
<dbReference type="HAMAP" id="MF_02240">
    <property type="entry name" value="PSP"/>
    <property type="match status" value="1"/>
</dbReference>
<comment type="similarity">
    <text evidence="3">Belongs to the HAD-like hydrolase superfamily.</text>
</comment>
<dbReference type="Proteomes" id="UP000198734">
    <property type="component" value="Unassembled WGS sequence"/>
</dbReference>
<dbReference type="RefSeq" id="WP_093538133.1">
    <property type="nucleotide sequence ID" value="NZ_FOXU01000008.1"/>
</dbReference>
<evidence type="ECO:0000256" key="2">
    <source>
        <dbReference type="ARBA" id="ARBA00022842"/>
    </source>
</evidence>
<dbReference type="PANTHER" id="PTHR46470:SF3">
    <property type="entry name" value="N-ACYLNEURAMINATE-9-PHOSPHATASE"/>
    <property type="match status" value="1"/>
</dbReference>
<dbReference type="SFLD" id="SFLDS00003">
    <property type="entry name" value="Haloacid_Dehalogenase"/>
    <property type="match status" value="1"/>
</dbReference>
<dbReference type="SFLD" id="SFLDG01129">
    <property type="entry name" value="C1.5:_HAD__Beta-PGM__Phosphata"/>
    <property type="match status" value="1"/>
</dbReference>
<dbReference type="EMBL" id="FOXU01000008">
    <property type="protein sequence ID" value="SFQ70073.1"/>
    <property type="molecule type" value="Genomic_DNA"/>
</dbReference>
<dbReference type="InterPro" id="IPR051400">
    <property type="entry name" value="HAD-like_hydrolase"/>
</dbReference>
<dbReference type="Pfam" id="PF00702">
    <property type="entry name" value="Hydrolase"/>
    <property type="match status" value="1"/>
</dbReference>
<comment type="catalytic activity">
    <reaction evidence="3">
        <text>O-phospho-L-serine + H2O = L-serine + phosphate</text>
        <dbReference type="Rhea" id="RHEA:21208"/>
        <dbReference type="ChEBI" id="CHEBI:15377"/>
        <dbReference type="ChEBI" id="CHEBI:33384"/>
        <dbReference type="ChEBI" id="CHEBI:43474"/>
        <dbReference type="ChEBI" id="CHEBI:57524"/>
        <dbReference type="EC" id="3.1.3.3"/>
    </reaction>
</comment>
<name>A0A1I6AN20_9BACI</name>
<reference evidence="5" key="1">
    <citation type="submission" date="2016-10" db="EMBL/GenBank/DDBJ databases">
        <authorList>
            <person name="Varghese N."/>
            <person name="Submissions S."/>
        </authorList>
    </citation>
    <scope>NUCLEOTIDE SEQUENCE [LARGE SCALE GENOMIC DNA]</scope>
    <source>
        <strain evidence="5">DSM 11706</strain>
    </source>
</reference>
<keyword evidence="5" id="KW-1185">Reference proteome</keyword>
<dbReference type="AlphaFoldDB" id="A0A1I6AN20"/>
<dbReference type="GO" id="GO:0006564">
    <property type="term" value="P:L-serine biosynthetic process"/>
    <property type="evidence" value="ECO:0007669"/>
    <property type="project" value="UniProtKB-UniRule"/>
</dbReference>
<dbReference type="Gene3D" id="3.40.50.1000">
    <property type="entry name" value="HAD superfamily/HAD-like"/>
    <property type="match status" value="1"/>
</dbReference>
<evidence type="ECO:0000256" key="3">
    <source>
        <dbReference type="HAMAP-Rule" id="MF_02240"/>
    </source>
</evidence>
<keyword evidence="2 3" id="KW-0460">Magnesium</keyword>
<dbReference type="Gene3D" id="1.20.120.710">
    <property type="entry name" value="Haloacid dehalogenase hydrolase-like domain"/>
    <property type="match status" value="1"/>
</dbReference>
<dbReference type="NCBIfam" id="TIGR01509">
    <property type="entry name" value="HAD-SF-IA-v3"/>
    <property type="match status" value="1"/>
</dbReference>
<dbReference type="EC" id="3.1.3.3" evidence="3"/>
<comment type="catalytic activity">
    <reaction evidence="3">
        <text>O-phospho-D-serine + H2O = D-serine + phosphate</text>
        <dbReference type="Rhea" id="RHEA:24873"/>
        <dbReference type="ChEBI" id="CHEBI:15377"/>
        <dbReference type="ChEBI" id="CHEBI:35247"/>
        <dbReference type="ChEBI" id="CHEBI:43474"/>
        <dbReference type="ChEBI" id="CHEBI:58680"/>
        <dbReference type="EC" id="3.1.3.3"/>
    </reaction>
</comment>
<protein>
    <recommendedName>
        <fullName evidence="3">Phosphoserine phosphatase</fullName>
        <shortName evidence="3">PSP</shortName>
        <ecNumber evidence="3">3.1.3.3</ecNumber>
    </recommendedName>
</protein>
<dbReference type="InterPro" id="IPR044266">
    <property type="entry name" value="PSP_YsaA"/>
</dbReference>
<dbReference type="InterPro" id="IPR023214">
    <property type="entry name" value="HAD_sf"/>
</dbReference>
<dbReference type="NCBIfam" id="TIGR01549">
    <property type="entry name" value="HAD-SF-IA-v1"/>
    <property type="match status" value="1"/>
</dbReference>
<dbReference type="InterPro" id="IPR036412">
    <property type="entry name" value="HAD-like_sf"/>
</dbReference>
<dbReference type="SUPFAM" id="SSF56784">
    <property type="entry name" value="HAD-like"/>
    <property type="match status" value="1"/>
</dbReference>
<dbReference type="GO" id="GO:0036424">
    <property type="term" value="F:L-phosphoserine phosphatase activity"/>
    <property type="evidence" value="ECO:0007669"/>
    <property type="project" value="UniProtKB-UniRule"/>
</dbReference>
<evidence type="ECO:0000256" key="1">
    <source>
        <dbReference type="ARBA" id="ARBA00022801"/>
    </source>
</evidence>
<proteinExistence type="inferred from homology"/>
<accession>A0A1I6AN20</accession>
<dbReference type="OrthoDB" id="9809962at2"/>
<comment type="cofactor">
    <cofactor evidence="3">
        <name>Mg(2+)</name>
        <dbReference type="ChEBI" id="CHEBI:18420"/>
    </cofactor>
    <cofactor evidence="3">
        <name>Co(2+)</name>
        <dbReference type="ChEBI" id="CHEBI:48828"/>
    </cofactor>
</comment>
<evidence type="ECO:0000313" key="4">
    <source>
        <dbReference type="EMBL" id="SFQ70073.1"/>
    </source>
</evidence>
<keyword evidence="3" id="KW-0718">Serine biosynthesis</keyword>
<evidence type="ECO:0000313" key="5">
    <source>
        <dbReference type="Proteomes" id="UP000198734"/>
    </source>
</evidence>
<keyword evidence="3" id="KW-0170">Cobalt</keyword>
<comment type="pathway">
    <text evidence="3">Amino-acid biosynthesis; L-serine biosynthesis; L-serine from 3-phospho-D-glycerate: step 3/3.</text>
</comment>
<organism evidence="4 5">
    <name type="scientific">Psychrobacillus psychrotolerans</name>
    <dbReference type="NCBI Taxonomy" id="126156"/>
    <lineage>
        <taxon>Bacteria</taxon>
        <taxon>Bacillati</taxon>
        <taxon>Bacillota</taxon>
        <taxon>Bacilli</taxon>
        <taxon>Bacillales</taxon>
        <taxon>Bacillaceae</taxon>
        <taxon>Psychrobacillus</taxon>
    </lineage>
</organism>
<dbReference type="InterPro" id="IPR006439">
    <property type="entry name" value="HAD-SF_hydro_IA"/>
</dbReference>
<keyword evidence="1 3" id="KW-0378">Hydrolase</keyword>
<keyword evidence="3" id="KW-0028">Amino-acid biosynthesis</keyword>
<gene>
    <name evidence="4" type="ORF">SAMN05421670_3497</name>
</gene>